<accession>A0A146FVJ6</accession>
<reference evidence="2 3" key="1">
    <citation type="journal article" date="2016" name="DNA Res.">
        <title>Genome sequence of Aspergillus luchuensis NBRC 4314.</title>
        <authorList>
            <person name="Yamada O."/>
            <person name="Machida M."/>
            <person name="Hosoyama A."/>
            <person name="Goto M."/>
            <person name="Takahashi T."/>
            <person name="Futagami T."/>
            <person name="Yamagata Y."/>
            <person name="Takeuchi M."/>
            <person name="Kobayashi T."/>
            <person name="Koike H."/>
            <person name="Abe K."/>
            <person name="Asai K."/>
            <person name="Arita M."/>
            <person name="Fujita N."/>
            <person name="Fukuda K."/>
            <person name="Higa K."/>
            <person name="Horikawa H."/>
            <person name="Ishikawa T."/>
            <person name="Jinno K."/>
            <person name="Kato Y."/>
            <person name="Kirimura K."/>
            <person name="Mizutani O."/>
            <person name="Nakasone K."/>
            <person name="Sano M."/>
            <person name="Shiraishi Y."/>
            <person name="Tsukahara M."/>
            <person name="Gomi K."/>
        </authorList>
    </citation>
    <scope>NUCLEOTIDE SEQUENCE [LARGE SCALE GENOMIC DNA]</scope>
    <source>
        <strain evidence="2 3">RIB 2604</strain>
    </source>
</reference>
<evidence type="ECO:0000256" key="1">
    <source>
        <dbReference type="SAM" id="MobiDB-lite"/>
    </source>
</evidence>
<sequence length="74" mass="7996">MTEWQVARRTSSEARPVTQKVIVSPWCALTKWDAVAKRASLGMPKPNACPRRSGNSEKPAYAKPIVAGISPGGF</sequence>
<organism evidence="2 3">
    <name type="scientific">Aspergillus kawachii</name>
    <name type="common">White koji mold</name>
    <name type="synonym">Aspergillus awamori var. kawachi</name>
    <dbReference type="NCBI Taxonomy" id="1069201"/>
    <lineage>
        <taxon>Eukaryota</taxon>
        <taxon>Fungi</taxon>
        <taxon>Dikarya</taxon>
        <taxon>Ascomycota</taxon>
        <taxon>Pezizomycotina</taxon>
        <taxon>Eurotiomycetes</taxon>
        <taxon>Eurotiomycetidae</taxon>
        <taxon>Eurotiales</taxon>
        <taxon>Aspergillaceae</taxon>
        <taxon>Aspergillus</taxon>
        <taxon>Aspergillus subgen. Circumdati</taxon>
    </lineage>
</organism>
<evidence type="ECO:0000313" key="3">
    <source>
        <dbReference type="Proteomes" id="UP000075230"/>
    </source>
</evidence>
<dbReference type="Proteomes" id="UP000075230">
    <property type="component" value="Unassembled WGS sequence"/>
</dbReference>
<dbReference type="AlphaFoldDB" id="A0A146FVJ6"/>
<proteinExistence type="predicted"/>
<dbReference type="EMBL" id="BCWF01000026">
    <property type="protein sequence ID" value="GAT28933.1"/>
    <property type="molecule type" value="Genomic_DNA"/>
</dbReference>
<gene>
    <name evidence="2" type="ORF">RIB2604_02701180</name>
</gene>
<evidence type="ECO:0000313" key="2">
    <source>
        <dbReference type="EMBL" id="GAT28933.1"/>
    </source>
</evidence>
<comment type="caution">
    <text evidence="2">The sequence shown here is derived from an EMBL/GenBank/DDBJ whole genome shotgun (WGS) entry which is preliminary data.</text>
</comment>
<dbReference type="VEuPathDB" id="FungiDB:ASPFODRAFT_80883"/>
<name>A0A146FVJ6_ASPKA</name>
<feature type="region of interest" description="Disordered" evidence="1">
    <location>
        <begin position="41"/>
        <end position="62"/>
    </location>
</feature>
<reference evidence="3" key="2">
    <citation type="submission" date="2016-02" db="EMBL/GenBank/DDBJ databases">
        <title>Genome sequencing of Aspergillus luchuensis NBRC 4314.</title>
        <authorList>
            <person name="Yamada O."/>
        </authorList>
    </citation>
    <scope>NUCLEOTIDE SEQUENCE [LARGE SCALE GENOMIC DNA]</scope>
    <source>
        <strain evidence="3">RIB 2604</strain>
    </source>
</reference>
<protein>
    <submittedName>
        <fullName evidence="2">Nuclear mRNA splicing factor</fullName>
    </submittedName>
</protein>